<dbReference type="EMBL" id="JAGPXF010000001">
    <property type="protein sequence ID" value="KAH7262204.1"/>
    <property type="molecule type" value="Genomic_DNA"/>
</dbReference>
<feature type="region of interest" description="Disordered" evidence="1">
    <location>
        <begin position="146"/>
        <end position="190"/>
    </location>
</feature>
<dbReference type="Pfam" id="PF10544">
    <property type="entry name" value="T5orf172"/>
    <property type="match status" value="1"/>
</dbReference>
<feature type="domain" description="Bacteriophage T5 Orf172 DNA-binding" evidence="2">
    <location>
        <begin position="239"/>
        <end position="326"/>
    </location>
</feature>
<proteinExistence type="predicted"/>
<sequence length="438" mass="49646">MIPTTSSTTLQQGWPSSASTLCKLLEIDLSIDTNCRGYNTTKTKARCKLGISKANCAVITQLLEQIVLIQSFSAAKSMLTQVAHLAMCRRYHRDQGPGRLLLWESILKPLEVAIIKKEDGESKPLSETTTERVPVFASVVAVKQERIPKNETPRSDTTSRQISRPSLSTQIKTSPQSTPTKQTASTDSKSKHVFENYGLARSIKHINEEIKKKLLRPLSTEEKKLAGHVYIYTFPESYHDAHPYIKIGYATDVKVRMARWKSQCGYPPELLGQFPAEHYAKVEKLVHAQLWNQRKREKDGCPTCGVKHKEWFKVDTMTVNKNIGLWTSWMRQQPYNDDGVLQDKWRVRIEGFDMADPSCWEYLATGVFDEDAEESNLTEEGDSFAWSSDEQSDFSEDDILEEIDTDDSGLYSTDEDENDTTSEDDGGEDDYATSEDDK</sequence>
<dbReference type="Proteomes" id="UP000813427">
    <property type="component" value="Unassembled WGS sequence"/>
</dbReference>
<dbReference type="InterPro" id="IPR053006">
    <property type="entry name" value="Meiosis_regulatory"/>
</dbReference>
<dbReference type="OrthoDB" id="2417614at2759"/>
<name>A0A8K0S4C5_9HYPO</name>
<accession>A0A8K0S4C5</accession>
<organism evidence="3 4">
    <name type="scientific">Fusarium tricinctum</name>
    <dbReference type="NCBI Taxonomy" id="61284"/>
    <lineage>
        <taxon>Eukaryota</taxon>
        <taxon>Fungi</taxon>
        <taxon>Dikarya</taxon>
        <taxon>Ascomycota</taxon>
        <taxon>Pezizomycotina</taxon>
        <taxon>Sordariomycetes</taxon>
        <taxon>Hypocreomycetidae</taxon>
        <taxon>Hypocreales</taxon>
        <taxon>Nectriaceae</taxon>
        <taxon>Fusarium</taxon>
        <taxon>Fusarium tricinctum species complex</taxon>
    </lineage>
</organism>
<reference evidence="3" key="1">
    <citation type="journal article" date="2021" name="Nat. Commun.">
        <title>Genetic determinants of endophytism in the Arabidopsis root mycobiome.</title>
        <authorList>
            <person name="Mesny F."/>
            <person name="Miyauchi S."/>
            <person name="Thiergart T."/>
            <person name="Pickel B."/>
            <person name="Atanasova L."/>
            <person name="Karlsson M."/>
            <person name="Huettel B."/>
            <person name="Barry K.W."/>
            <person name="Haridas S."/>
            <person name="Chen C."/>
            <person name="Bauer D."/>
            <person name="Andreopoulos W."/>
            <person name="Pangilinan J."/>
            <person name="LaButti K."/>
            <person name="Riley R."/>
            <person name="Lipzen A."/>
            <person name="Clum A."/>
            <person name="Drula E."/>
            <person name="Henrissat B."/>
            <person name="Kohler A."/>
            <person name="Grigoriev I.V."/>
            <person name="Martin F.M."/>
            <person name="Hacquard S."/>
        </authorList>
    </citation>
    <scope>NUCLEOTIDE SEQUENCE</scope>
    <source>
        <strain evidence="3">MPI-SDFR-AT-0068</strain>
    </source>
</reference>
<feature type="region of interest" description="Disordered" evidence="1">
    <location>
        <begin position="373"/>
        <end position="438"/>
    </location>
</feature>
<gene>
    <name evidence="3" type="ORF">BKA59DRAFT_550555</name>
</gene>
<feature type="compositionally biased region" description="Acidic residues" evidence="1">
    <location>
        <begin position="373"/>
        <end position="382"/>
    </location>
</feature>
<evidence type="ECO:0000313" key="4">
    <source>
        <dbReference type="Proteomes" id="UP000813427"/>
    </source>
</evidence>
<feature type="compositionally biased region" description="Acidic residues" evidence="1">
    <location>
        <begin position="390"/>
        <end position="438"/>
    </location>
</feature>
<dbReference type="SMART" id="SM00974">
    <property type="entry name" value="T5orf172"/>
    <property type="match status" value="1"/>
</dbReference>
<dbReference type="PANTHER" id="PTHR28094:SF1">
    <property type="entry name" value="MEIOTICALLY UP-REGULATED GENE 113 PROTEIN"/>
    <property type="match status" value="1"/>
</dbReference>
<evidence type="ECO:0000259" key="2">
    <source>
        <dbReference type="SMART" id="SM00974"/>
    </source>
</evidence>
<dbReference type="PANTHER" id="PTHR28094">
    <property type="entry name" value="MEIOTICALLY UP-REGULATED GENE 113 PROTEIN"/>
    <property type="match status" value="1"/>
</dbReference>
<dbReference type="AlphaFoldDB" id="A0A8K0S4C5"/>
<keyword evidence="4" id="KW-1185">Reference proteome</keyword>
<protein>
    <submittedName>
        <fullName evidence="3">Meiotically up-regulated gene 113-domain-containing protein</fullName>
    </submittedName>
</protein>
<dbReference type="InterPro" id="IPR018306">
    <property type="entry name" value="Phage_T5_Orf172_DNA-bd"/>
</dbReference>
<comment type="caution">
    <text evidence="3">The sequence shown here is derived from an EMBL/GenBank/DDBJ whole genome shotgun (WGS) entry which is preliminary data.</text>
</comment>
<evidence type="ECO:0000256" key="1">
    <source>
        <dbReference type="SAM" id="MobiDB-lite"/>
    </source>
</evidence>
<evidence type="ECO:0000313" key="3">
    <source>
        <dbReference type="EMBL" id="KAH7262204.1"/>
    </source>
</evidence>
<feature type="compositionally biased region" description="Polar residues" evidence="1">
    <location>
        <begin position="155"/>
        <end position="187"/>
    </location>
</feature>